<dbReference type="VEuPathDB" id="FungiDB:F9C07_2229965"/>
<dbReference type="EMBL" id="ML734606">
    <property type="protein sequence ID" value="KAB8245903.1"/>
    <property type="molecule type" value="Genomic_DNA"/>
</dbReference>
<gene>
    <name evidence="2" type="ORF">BDV35DRAFT_355554</name>
</gene>
<reference evidence="2" key="1">
    <citation type="submission" date="2019-04" db="EMBL/GenBank/DDBJ databases">
        <title>Friends and foes A comparative genomics study of 23 Aspergillus species from section Flavi.</title>
        <authorList>
            <consortium name="DOE Joint Genome Institute"/>
            <person name="Kjaerbolling I."/>
            <person name="Vesth T."/>
            <person name="Frisvad J.C."/>
            <person name="Nybo J.L."/>
            <person name="Theobald S."/>
            <person name="Kildgaard S."/>
            <person name="Isbrandt T."/>
            <person name="Kuo A."/>
            <person name="Sato A."/>
            <person name="Lyhne E.K."/>
            <person name="Kogle M.E."/>
            <person name="Wiebenga A."/>
            <person name="Kun R.S."/>
            <person name="Lubbers R.J."/>
            <person name="Makela M.R."/>
            <person name="Barry K."/>
            <person name="Chovatia M."/>
            <person name="Clum A."/>
            <person name="Daum C."/>
            <person name="Haridas S."/>
            <person name="He G."/>
            <person name="LaButti K."/>
            <person name="Lipzen A."/>
            <person name="Mondo S."/>
            <person name="Riley R."/>
            <person name="Salamov A."/>
            <person name="Simmons B.A."/>
            <person name="Magnuson J.K."/>
            <person name="Henrissat B."/>
            <person name="Mortensen U.H."/>
            <person name="Larsen T.O."/>
            <person name="Devries R.P."/>
            <person name="Grigoriev I.V."/>
            <person name="Machida M."/>
            <person name="Baker S.E."/>
            <person name="Andersen M.R."/>
        </authorList>
    </citation>
    <scope>NUCLEOTIDE SEQUENCE [LARGE SCALE GENOMIC DNA]</scope>
    <source>
        <strain evidence="2">CBS 121.62</strain>
    </source>
</reference>
<evidence type="ECO:0000256" key="1">
    <source>
        <dbReference type="SAM" id="MobiDB-lite"/>
    </source>
</evidence>
<feature type="region of interest" description="Disordered" evidence="1">
    <location>
        <begin position="23"/>
        <end position="66"/>
    </location>
</feature>
<dbReference type="VEuPathDB" id="FungiDB:AFLA_012983"/>
<accession>A0A5N6GZJ7</accession>
<feature type="compositionally biased region" description="Polar residues" evidence="1">
    <location>
        <begin position="56"/>
        <end position="66"/>
    </location>
</feature>
<protein>
    <submittedName>
        <fullName evidence="2">Uncharacterized protein</fullName>
    </submittedName>
</protein>
<proteinExistence type="predicted"/>
<name>A0A5N6GZJ7_ASPFL</name>
<dbReference type="AlphaFoldDB" id="A0A5N6GZJ7"/>
<organism evidence="2">
    <name type="scientific">Aspergillus flavus</name>
    <dbReference type="NCBI Taxonomy" id="5059"/>
    <lineage>
        <taxon>Eukaryota</taxon>
        <taxon>Fungi</taxon>
        <taxon>Dikarya</taxon>
        <taxon>Ascomycota</taxon>
        <taxon>Pezizomycotina</taxon>
        <taxon>Eurotiomycetes</taxon>
        <taxon>Eurotiomycetidae</taxon>
        <taxon>Eurotiales</taxon>
        <taxon>Aspergillaceae</taxon>
        <taxon>Aspergillus</taxon>
        <taxon>Aspergillus subgen. Circumdati</taxon>
    </lineage>
</organism>
<dbReference type="Proteomes" id="UP000325434">
    <property type="component" value="Unassembled WGS sequence"/>
</dbReference>
<sequence length="66" mass="6767">MTRTRSTAACAFEGEATIASLERSIAPSRSQEKGSVAENGSACDDSGLSSRAPDVNISSAVDESQC</sequence>
<evidence type="ECO:0000313" key="2">
    <source>
        <dbReference type="EMBL" id="KAB8245903.1"/>
    </source>
</evidence>